<dbReference type="PANTHER" id="PTHR35337:SF1">
    <property type="entry name" value="SLR1478 PROTEIN"/>
    <property type="match status" value="1"/>
</dbReference>
<dbReference type="Pfam" id="PF01944">
    <property type="entry name" value="SpoIIM"/>
    <property type="match status" value="1"/>
</dbReference>
<feature type="transmembrane region" description="Helical" evidence="1">
    <location>
        <begin position="228"/>
        <end position="246"/>
    </location>
</feature>
<comment type="caution">
    <text evidence="2">The sequence shown here is derived from an EMBL/GenBank/DDBJ whole genome shotgun (WGS) entry which is preliminary data.</text>
</comment>
<organism evidence="2 3">
    <name type="scientific">Archangium gephyra</name>
    <dbReference type="NCBI Taxonomy" id="48"/>
    <lineage>
        <taxon>Bacteria</taxon>
        <taxon>Pseudomonadati</taxon>
        <taxon>Myxococcota</taxon>
        <taxon>Myxococcia</taxon>
        <taxon>Myxococcales</taxon>
        <taxon>Cystobacterineae</taxon>
        <taxon>Archangiaceae</taxon>
        <taxon>Archangium</taxon>
    </lineage>
</organism>
<evidence type="ECO:0000256" key="1">
    <source>
        <dbReference type="SAM" id="Phobius"/>
    </source>
</evidence>
<feature type="transmembrane region" description="Helical" evidence="1">
    <location>
        <begin position="291"/>
        <end position="312"/>
    </location>
</feature>
<proteinExistence type="predicted"/>
<feature type="transmembrane region" description="Helical" evidence="1">
    <location>
        <begin position="174"/>
        <end position="194"/>
    </location>
</feature>
<keyword evidence="1" id="KW-0472">Membrane</keyword>
<keyword evidence="1" id="KW-0812">Transmembrane</keyword>
<sequence>MAEALAGFVARRRPDWTALESLLARQKSGTLTLADVSELDRLYRRASADLAAAQAAYANTDVHRFLNQLTATAWRSIYQPRARRFGALRAFYTHTFPSLVREALPLIQVSAALLVLGVVLGAVTVWLHPEGAQLLVPADIRGWVARRELWTDGVLGVETPQQLALGIFVNNLRVTLIAFLLGITAGLGTVFVVFQNGLLVGAVVAACARGGIGWNIVTFMAAHGPIELSLICITAGAGLGMGRALVAPGEGSRRAALSEAAQKGVRMVIGAAPFMVMIGVVEGFVSPGAYFPSALKFALGAASFLAFWRWLLRSGR</sequence>
<reference evidence="2 3" key="1">
    <citation type="submission" date="2017-08" db="EMBL/GenBank/DDBJ databases">
        <title>Infants hospitalized years apart are colonized by the same room-sourced microbial strains.</title>
        <authorList>
            <person name="Brooks B."/>
            <person name="Olm M.R."/>
            <person name="Firek B.A."/>
            <person name="Baker R."/>
            <person name="Thomas B.C."/>
            <person name="Morowitz M.J."/>
            <person name="Banfield J.F."/>
        </authorList>
    </citation>
    <scope>NUCLEOTIDE SEQUENCE [LARGE SCALE GENOMIC DNA]</scope>
    <source>
        <strain evidence="2">S2_003_000_R2_14</strain>
    </source>
</reference>
<feature type="transmembrane region" description="Helical" evidence="1">
    <location>
        <begin position="106"/>
        <end position="127"/>
    </location>
</feature>
<accession>A0A2W5TJK9</accession>
<protein>
    <recommendedName>
        <fullName evidence="4">Membrane protein SpoIIM required for sporulation</fullName>
    </recommendedName>
</protein>
<dbReference type="EMBL" id="QFQP01000008">
    <property type="protein sequence ID" value="PZR13987.1"/>
    <property type="molecule type" value="Genomic_DNA"/>
</dbReference>
<dbReference type="AlphaFoldDB" id="A0A2W5TJK9"/>
<evidence type="ECO:0008006" key="4">
    <source>
        <dbReference type="Google" id="ProtNLM"/>
    </source>
</evidence>
<dbReference type="PANTHER" id="PTHR35337">
    <property type="entry name" value="SLR1478 PROTEIN"/>
    <property type="match status" value="1"/>
</dbReference>
<evidence type="ECO:0000313" key="2">
    <source>
        <dbReference type="EMBL" id="PZR13987.1"/>
    </source>
</evidence>
<feature type="transmembrane region" description="Helical" evidence="1">
    <location>
        <begin position="267"/>
        <end position="285"/>
    </location>
</feature>
<dbReference type="Proteomes" id="UP000249061">
    <property type="component" value="Unassembled WGS sequence"/>
</dbReference>
<evidence type="ECO:0000313" key="3">
    <source>
        <dbReference type="Proteomes" id="UP000249061"/>
    </source>
</evidence>
<gene>
    <name evidence="2" type="ORF">DI536_11745</name>
</gene>
<keyword evidence="1" id="KW-1133">Transmembrane helix</keyword>
<name>A0A2W5TJK9_9BACT</name>
<dbReference type="InterPro" id="IPR002798">
    <property type="entry name" value="SpoIIM-like"/>
</dbReference>
<feature type="transmembrane region" description="Helical" evidence="1">
    <location>
        <begin position="199"/>
        <end position="222"/>
    </location>
</feature>